<keyword evidence="3" id="KW-1185">Reference proteome</keyword>
<protein>
    <submittedName>
        <fullName evidence="2">Uncharacterized protein</fullName>
    </submittedName>
</protein>
<dbReference type="EMBL" id="JAACJN010000126">
    <property type="protein sequence ID" value="KAF5369681.1"/>
    <property type="molecule type" value="Genomic_DNA"/>
</dbReference>
<proteinExistence type="predicted"/>
<organism evidence="2 3">
    <name type="scientific">Collybiopsis confluens</name>
    <dbReference type="NCBI Taxonomy" id="2823264"/>
    <lineage>
        <taxon>Eukaryota</taxon>
        <taxon>Fungi</taxon>
        <taxon>Dikarya</taxon>
        <taxon>Basidiomycota</taxon>
        <taxon>Agaricomycotina</taxon>
        <taxon>Agaricomycetes</taxon>
        <taxon>Agaricomycetidae</taxon>
        <taxon>Agaricales</taxon>
        <taxon>Marasmiineae</taxon>
        <taxon>Omphalotaceae</taxon>
        <taxon>Collybiopsis</taxon>
    </lineage>
</organism>
<sequence length="202" mass="21799">MSQIVPPAGAGVDSHLPSPKLYQYLQNSQNLSPDVGPLGILRVSGSLRVDKASEDSIPSGHQPAAILDITSLEEAGKRISQDILMRRLARILSDDTGDPPLRHRQLRQLESVLPSRKGGRPHGLRLTLEFRQGPPESKKRRRNNASSSSHTRKPDTGGSGPGTSDTKATVRRRLNKITALATGQASPAVPPPEPSVVSFELY</sequence>
<reference evidence="2 3" key="1">
    <citation type="journal article" date="2020" name="ISME J.">
        <title>Uncovering the hidden diversity of litter-decomposition mechanisms in mushroom-forming fungi.</title>
        <authorList>
            <person name="Floudas D."/>
            <person name="Bentzer J."/>
            <person name="Ahren D."/>
            <person name="Johansson T."/>
            <person name="Persson P."/>
            <person name="Tunlid A."/>
        </authorList>
    </citation>
    <scope>NUCLEOTIDE SEQUENCE [LARGE SCALE GENOMIC DNA]</scope>
    <source>
        <strain evidence="2 3">CBS 406.79</strain>
    </source>
</reference>
<dbReference type="AlphaFoldDB" id="A0A8H5LUD5"/>
<comment type="caution">
    <text evidence="2">The sequence shown here is derived from an EMBL/GenBank/DDBJ whole genome shotgun (WGS) entry which is preliminary data.</text>
</comment>
<gene>
    <name evidence="2" type="ORF">D9757_014735</name>
</gene>
<evidence type="ECO:0000313" key="3">
    <source>
        <dbReference type="Proteomes" id="UP000518752"/>
    </source>
</evidence>
<evidence type="ECO:0000256" key="1">
    <source>
        <dbReference type="SAM" id="MobiDB-lite"/>
    </source>
</evidence>
<accession>A0A8H5LUD5</accession>
<dbReference type="Proteomes" id="UP000518752">
    <property type="component" value="Unassembled WGS sequence"/>
</dbReference>
<feature type="region of interest" description="Disordered" evidence="1">
    <location>
        <begin position="109"/>
        <end position="202"/>
    </location>
</feature>
<name>A0A8H5LUD5_9AGAR</name>
<evidence type="ECO:0000313" key="2">
    <source>
        <dbReference type="EMBL" id="KAF5369681.1"/>
    </source>
</evidence>